<keyword evidence="4" id="KW-0436">Ligase</keyword>
<dbReference type="PANTHER" id="PTHR35561">
    <property type="entry name" value="RNA 2',3'-CYCLIC PHOSPHODIESTERASE"/>
    <property type="match status" value="1"/>
</dbReference>
<feature type="active site" description="Proton acceptor" evidence="2">
    <location>
        <position position="131"/>
    </location>
</feature>
<feature type="short sequence motif" description="HXTX 2" evidence="2">
    <location>
        <begin position="131"/>
        <end position="134"/>
    </location>
</feature>
<evidence type="ECO:0000313" key="4">
    <source>
        <dbReference type="EMBL" id="STY31023.1"/>
    </source>
</evidence>
<evidence type="ECO:0000259" key="3">
    <source>
        <dbReference type="Pfam" id="PF02834"/>
    </source>
</evidence>
<comment type="similarity">
    <text evidence="2">Belongs to the 2H phosphoesterase superfamily. ThpR family.</text>
</comment>
<feature type="domain" description="Phosphoesterase HXTX" evidence="3">
    <location>
        <begin position="12"/>
        <end position="92"/>
    </location>
</feature>
<accession>A0A378LU50</accession>
<feature type="active site" description="Proton donor" evidence="2">
    <location>
        <position position="45"/>
    </location>
</feature>
<dbReference type="PANTHER" id="PTHR35561:SF1">
    <property type="entry name" value="RNA 2',3'-CYCLIC PHOSPHODIESTERASE"/>
    <property type="match status" value="1"/>
</dbReference>
<dbReference type="HAMAP" id="MF_01940">
    <property type="entry name" value="RNA_CPDase"/>
    <property type="match status" value="1"/>
</dbReference>
<comment type="catalytic activity">
    <reaction evidence="2">
        <text>a 3'-end 2',3'-cyclophospho-ribonucleotide-RNA + H2O = a 3'-end 2'-phospho-ribonucleotide-RNA + H(+)</text>
        <dbReference type="Rhea" id="RHEA:11828"/>
        <dbReference type="Rhea" id="RHEA-COMP:10464"/>
        <dbReference type="Rhea" id="RHEA-COMP:17353"/>
        <dbReference type="ChEBI" id="CHEBI:15377"/>
        <dbReference type="ChEBI" id="CHEBI:15378"/>
        <dbReference type="ChEBI" id="CHEBI:83064"/>
        <dbReference type="ChEBI" id="CHEBI:173113"/>
        <dbReference type="EC" id="3.1.4.58"/>
    </reaction>
</comment>
<dbReference type="GO" id="GO:0008664">
    <property type="term" value="F:RNA 2',3'-cyclic 3'-phosphodiesterase activity"/>
    <property type="evidence" value="ECO:0007669"/>
    <property type="project" value="UniProtKB-EC"/>
</dbReference>
<dbReference type="Proteomes" id="UP000255297">
    <property type="component" value="Unassembled WGS sequence"/>
</dbReference>
<feature type="short sequence motif" description="HXTX 1" evidence="2">
    <location>
        <begin position="45"/>
        <end position="48"/>
    </location>
</feature>
<dbReference type="InterPro" id="IPR009097">
    <property type="entry name" value="Cyclic_Pdiesterase"/>
</dbReference>
<sequence>MHHLRVFFAILFPEKTQDQLSNWVATLKKTALSEYIRWIPEEKMHITLQFIGALPEEQLLSVEAQTKIAIEKLPAFQLQFCHLEWFPNFRHPKILSCFVQPQSELKNMSELIGEALTTLNIPIEARPFRGHLTIGRLMRRGTPGIILDEINLVAIPPITISNIYLLQSKPEKGGQNYKPLAELTLAGTRLQMKGGKNSL</sequence>
<evidence type="ECO:0000256" key="1">
    <source>
        <dbReference type="ARBA" id="ARBA00022801"/>
    </source>
</evidence>
<dbReference type="NCBIfam" id="TIGR02258">
    <property type="entry name" value="2_5_ligase"/>
    <property type="match status" value="1"/>
</dbReference>
<comment type="function">
    <text evidence="2">Hydrolyzes RNA 2',3'-cyclic phosphodiester to an RNA 2'-phosphomonoester.</text>
</comment>
<evidence type="ECO:0000256" key="2">
    <source>
        <dbReference type="HAMAP-Rule" id="MF_01940"/>
    </source>
</evidence>
<keyword evidence="1 2" id="KW-0378">Hydrolase</keyword>
<dbReference type="Pfam" id="PF02834">
    <property type="entry name" value="LigT_PEase"/>
    <property type="match status" value="1"/>
</dbReference>
<dbReference type="GO" id="GO:0004113">
    <property type="term" value="F:2',3'-cyclic-nucleotide 3'-phosphodiesterase activity"/>
    <property type="evidence" value="ECO:0007669"/>
    <property type="project" value="InterPro"/>
</dbReference>
<gene>
    <name evidence="4" type="ORF">NCTC11532_02685</name>
</gene>
<dbReference type="InterPro" id="IPR014051">
    <property type="entry name" value="Phosphoesterase_HXTX"/>
</dbReference>
<organism evidence="4 5">
    <name type="scientific">Legionella wadsworthii</name>
    <dbReference type="NCBI Taxonomy" id="28088"/>
    <lineage>
        <taxon>Bacteria</taxon>
        <taxon>Pseudomonadati</taxon>
        <taxon>Pseudomonadota</taxon>
        <taxon>Gammaproteobacteria</taxon>
        <taxon>Legionellales</taxon>
        <taxon>Legionellaceae</taxon>
        <taxon>Legionella</taxon>
    </lineage>
</organism>
<dbReference type="OrthoDB" id="7061261at2"/>
<proteinExistence type="inferred from homology"/>
<evidence type="ECO:0000313" key="5">
    <source>
        <dbReference type="Proteomes" id="UP000255297"/>
    </source>
</evidence>
<keyword evidence="5" id="KW-1185">Reference proteome</keyword>
<dbReference type="RefSeq" id="WP_051635467.1">
    <property type="nucleotide sequence ID" value="NZ_CAAAIS010000009.1"/>
</dbReference>
<reference evidence="4 5" key="1">
    <citation type="submission" date="2018-06" db="EMBL/GenBank/DDBJ databases">
        <authorList>
            <consortium name="Pathogen Informatics"/>
            <person name="Doyle S."/>
        </authorList>
    </citation>
    <scope>NUCLEOTIDE SEQUENCE [LARGE SCALE GENOMIC DNA]</scope>
    <source>
        <strain evidence="4 5">NCTC11532</strain>
    </source>
</reference>
<dbReference type="EC" id="3.1.4.58" evidence="2"/>
<dbReference type="Gene3D" id="3.90.1140.10">
    <property type="entry name" value="Cyclic phosphodiesterase"/>
    <property type="match status" value="1"/>
</dbReference>
<dbReference type="GO" id="GO:0016874">
    <property type="term" value="F:ligase activity"/>
    <property type="evidence" value="ECO:0007669"/>
    <property type="project" value="UniProtKB-KW"/>
</dbReference>
<dbReference type="SUPFAM" id="SSF55144">
    <property type="entry name" value="LigT-like"/>
    <property type="match status" value="1"/>
</dbReference>
<protein>
    <recommendedName>
        <fullName evidence="2">RNA 2',3'-cyclic phosphodiesterase</fullName>
        <shortName evidence="2">RNA 2',3'-CPDase</shortName>
        <ecNumber evidence="2">3.1.4.58</ecNumber>
    </recommendedName>
</protein>
<name>A0A378LU50_9GAMM</name>
<dbReference type="InterPro" id="IPR004175">
    <property type="entry name" value="RNA_CPDase"/>
</dbReference>
<dbReference type="AlphaFoldDB" id="A0A378LU50"/>
<dbReference type="EMBL" id="UGPB01000001">
    <property type="protein sequence ID" value="STY31023.1"/>
    <property type="molecule type" value="Genomic_DNA"/>
</dbReference>